<gene>
    <name evidence="1" type="ORF">NTEN_LOCUS7285</name>
</gene>
<organism evidence="1 2">
    <name type="scientific">Nesidiocoris tenuis</name>
    <dbReference type="NCBI Taxonomy" id="355587"/>
    <lineage>
        <taxon>Eukaryota</taxon>
        <taxon>Metazoa</taxon>
        <taxon>Ecdysozoa</taxon>
        <taxon>Arthropoda</taxon>
        <taxon>Hexapoda</taxon>
        <taxon>Insecta</taxon>
        <taxon>Pterygota</taxon>
        <taxon>Neoptera</taxon>
        <taxon>Paraneoptera</taxon>
        <taxon>Hemiptera</taxon>
        <taxon>Heteroptera</taxon>
        <taxon>Panheteroptera</taxon>
        <taxon>Cimicomorpha</taxon>
        <taxon>Miridae</taxon>
        <taxon>Dicyphina</taxon>
        <taxon>Nesidiocoris</taxon>
    </lineage>
</organism>
<evidence type="ECO:0000313" key="1">
    <source>
        <dbReference type="EMBL" id="CAB0001498.1"/>
    </source>
</evidence>
<dbReference type="AlphaFoldDB" id="A0A6H5GET5"/>
<keyword evidence="2" id="KW-1185">Reference proteome</keyword>
<dbReference type="Proteomes" id="UP000479000">
    <property type="component" value="Unassembled WGS sequence"/>
</dbReference>
<protein>
    <submittedName>
        <fullName evidence="1">Uncharacterized protein</fullName>
    </submittedName>
</protein>
<proteinExistence type="predicted"/>
<reference evidence="1 2" key="1">
    <citation type="submission" date="2020-02" db="EMBL/GenBank/DDBJ databases">
        <authorList>
            <person name="Ferguson B K."/>
        </authorList>
    </citation>
    <scope>NUCLEOTIDE SEQUENCE [LARGE SCALE GENOMIC DNA]</scope>
</reference>
<sequence>MEITEPSLPWKFLIRAAVHLSTPLIPRSTCLRRLISNRTPRILETPLGGGDSSGVPRDSHSGRVKAAARIRAPVPPLAGVRLPLCFYFHPNQRHGGGGSPARQID</sequence>
<name>A0A6H5GET5_9HEMI</name>
<accession>A0A6H5GET5</accession>
<dbReference type="EMBL" id="CADCXU010010991">
    <property type="protein sequence ID" value="CAB0001498.1"/>
    <property type="molecule type" value="Genomic_DNA"/>
</dbReference>
<evidence type="ECO:0000313" key="2">
    <source>
        <dbReference type="Proteomes" id="UP000479000"/>
    </source>
</evidence>